<dbReference type="PROSITE" id="PS51257">
    <property type="entry name" value="PROKAR_LIPOPROTEIN"/>
    <property type="match status" value="1"/>
</dbReference>
<evidence type="ECO:0000256" key="1">
    <source>
        <dbReference type="ARBA" id="ARBA00006249"/>
    </source>
</evidence>
<sequence>MSDLVRYGSLGAFALLAGCAARDNAPPAIAVQKIATCEALVGLPLGNGRIDTAVPVAKGATVSTDAGKPGLPSAGAFCRVQATLTPVKGSSIKVEVWLPERAAWNGKLLGAGNGGFGSNLTVPSLLMRGGVEKGYASVGTDMGHFGESDVDGKWALNAPEKIKDFGWRANHLAAETAKKVVAAYYATPLAASYFHGCSDGGREALMEAQRYPDDYDAILAGAPAIPWTRMASAFAMDHLAVFGRAESSIPNPKLKLLQTASLAKCDKLDDVADGVIEDPRQCRFDPAVLQCKAGDGPDCLTAPQVEAARALYRGPVGADGKPFYFGTQPGAEAFAGTWDLWLTGPAAQHGKFSTEFMRYMVHSNPDWQISSFDLARDYPLAKRLQSENLDADNPDLRGFFRHGGKLILYHGWQDAAIPPENTIDYYRRVQRANPADAAKSTRLFMVPGMSHCLTGPGPNVFDALGTLDAWRQGGAAPERMTATKFDNDLFAYLGLPAKPIRTRPLCAFPKVARWNGTGSTDDAANFSCSAPSS</sequence>
<dbReference type="AlphaFoldDB" id="A0A160TNF2"/>
<dbReference type="Gene3D" id="3.40.50.1820">
    <property type="entry name" value="alpha/beta hydrolase"/>
    <property type="match status" value="1"/>
</dbReference>
<keyword evidence="2" id="KW-0719">Serine esterase</keyword>
<dbReference type="Pfam" id="PF07519">
    <property type="entry name" value="Tannase"/>
    <property type="match status" value="1"/>
</dbReference>
<evidence type="ECO:0000256" key="6">
    <source>
        <dbReference type="ARBA" id="ARBA00022837"/>
    </source>
</evidence>
<evidence type="ECO:0000256" key="3">
    <source>
        <dbReference type="ARBA" id="ARBA00022723"/>
    </source>
</evidence>
<accession>A0A160TNF2</accession>
<evidence type="ECO:0000313" key="8">
    <source>
        <dbReference type="EMBL" id="CUS45414.1"/>
    </source>
</evidence>
<dbReference type="SUPFAM" id="SSF53474">
    <property type="entry name" value="alpha/beta-Hydrolases"/>
    <property type="match status" value="1"/>
</dbReference>
<dbReference type="InterPro" id="IPR029058">
    <property type="entry name" value="AB_hydrolase_fold"/>
</dbReference>
<organism evidence="8">
    <name type="scientific">hydrothermal vent metagenome</name>
    <dbReference type="NCBI Taxonomy" id="652676"/>
    <lineage>
        <taxon>unclassified sequences</taxon>
        <taxon>metagenomes</taxon>
        <taxon>ecological metagenomes</taxon>
    </lineage>
</organism>
<comment type="similarity">
    <text evidence="1">Belongs to the tannase family.</text>
</comment>
<reference evidence="8" key="1">
    <citation type="submission" date="2015-10" db="EMBL/GenBank/DDBJ databases">
        <authorList>
            <person name="Gilbert D.G."/>
        </authorList>
    </citation>
    <scope>NUCLEOTIDE SEQUENCE</scope>
</reference>
<keyword evidence="7" id="KW-1015">Disulfide bond</keyword>
<proteinExistence type="inferred from homology"/>
<evidence type="ECO:0000256" key="2">
    <source>
        <dbReference type="ARBA" id="ARBA00022487"/>
    </source>
</evidence>
<dbReference type="GO" id="GO:0052689">
    <property type="term" value="F:carboxylic ester hydrolase activity"/>
    <property type="evidence" value="ECO:0007669"/>
    <property type="project" value="UniProtKB-KW"/>
</dbReference>
<dbReference type="SMR" id="A0A160TNF2"/>
<keyword evidence="6" id="KW-0106">Calcium</keyword>
<keyword evidence="4" id="KW-0732">Signal</keyword>
<dbReference type="InterPro" id="IPR011118">
    <property type="entry name" value="Tannase/feruloyl_esterase"/>
</dbReference>
<evidence type="ECO:0000256" key="5">
    <source>
        <dbReference type="ARBA" id="ARBA00022801"/>
    </source>
</evidence>
<keyword evidence="5" id="KW-0378">Hydrolase</keyword>
<gene>
    <name evidence="8" type="ORF">MGWOODY_Smn1060</name>
</gene>
<evidence type="ECO:0000256" key="7">
    <source>
        <dbReference type="ARBA" id="ARBA00023157"/>
    </source>
</evidence>
<evidence type="ECO:0000256" key="4">
    <source>
        <dbReference type="ARBA" id="ARBA00022729"/>
    </source>
</evidence>
<name>A0A160TNF2_9ZZZZ</name>
<dbReference type="PANTHER" id="PTHR33938">
    <property type="entry name" value="FERULOYL ESTERASE B-RELATED"/>
    <property type="match status" value="1"/>
</dbReference>
<dbReference type="GO" id="GO:0046872">
    <property type="term" value="F:metal ion binding"/>
    <property type="evidence" value="ECO:0007669"/>
    <property type="project" value="UniProtKB-KW"/>
</dbReference>
<dbReference type="EMBL" id="CZQE01000256">
    <property type="protein sequence ID" value="CUS45414.1"/>
    <property type="molecule type" value="Genomic_DNA"/>
</dbReference>
<protein>
    <submittedName>
        <fullName evidence="8">Tannase</fullName>
    </submittedName>
</protein>
<keyword evidence="3" id="KW-0479">Metal-binding</keyword>
<dbReference type="PANTHER" id="PTHR33938:SF15">
    <property type="entry name" value="FERULOYL ESTERASE B-RELATED"/>
    <property type="match status" value="1"/>
</dbReference>